<accession>A0A1G6JQX1</accession>
<gene>
    <name evidence="5" type="ORF">SAMN04487864_103230</name>
</gene>
<feature type="domain" description="Zinc-ribbon" evidence="4">
    <location>
        <begin position="367"/>
        <end position="389"/>
    </location>
</feature>
<feature type="region of interest" description="Disordered" evidence="1">
    <location>
        <begin position="297"/>
        <end position="332"/>
    </location>
</feature>
<evidence type="ECO:0000259" key="4">
    <source>
        <dbReference type="Pfam" id="PF13240"/>
    </source>
</evidence>
<evidence type="ECO:0000256" key="3">
    <source>
        <dbReference type="SAM" id="SignalP"/>
    </source>
</evidence>
<feature type="region of interest" description="Disordered" evidence="1">
    <location>
        <begin position="180"/>
        <end position="245"/>
    </location>
</feature>
<protein>
    <submittedName>
        <fullName evidence="5">Zinc-ribbon domain-containing protein</fullName>
    </submittedName>
</protein>
<keyword evidence="3" id="KW-0732">Signal</keyword>
<dbReference type="InterPro" id="IPR026870">
    <property type="entry name" value="Zinc_ribbon_dom"/>
</dbReference>
<feature type="compositionally biased region" description="Basic and acidic residues" evidence="1">
    <location>
        <begin position="189"/>
        <end position="212"/>
    </location>
</feature>
<reference evidence="6" key="1">
    <citation type="submission" date="2016-10" db="EMBL/GenBank/DDBJ databases">
        <authorList>
            <person name="Varghese N."/>
            <person name="Submissions S."/>
        </authorList>
    </citation>
    <scope>NUCLEOTIDE SEQUENCE [LARGE SCALE GENOMIC DNA]</scope>
    <source>
        <strain evidence="6">DSM 11005</strain>
    </source>
</reference>
<feature type="transmembrane region" description="Helical" evidence="2">
    <location>
        <begin position="252"/>
        <end position="271"/>
    </location>
</feature>
<evidence type="ECO:0000313" key="5">
    <source>
        <dbReference type="EMBL" id="SDC21150.1"/>
    </source>
</evidence>
<keyword evidence="2" id="KW-1133">Transmembrane helix</keyword>
<feature type="signal peptide" evidence="3">
    <location>
        <begin position="1"/>
        <end position="28"/>
    </location>
</feature>
<feature type="compositionally biased region" description="Basic and acidic residues" evidence="1">
    <location>
        <begin position="297"/>
        <end position="316"/>
    </location>
</feature>
<dbReference type="Proteomes" id="UP000198943">
    <property type="component" value="Unassembled WGS sequence"/>
</dbReference>
<name>A0A1G6JQX1_9FIRM</name>
<evidence type="ECO:0000313" key="6">
    <source>
        <dbReference type="Proteomes" id="UP000198943"/>
    </source>
</evidence>
<dbReference type="AlphaFoldDB" id="A0A1G6JQX1"/>
<keyword evidence="6" id="KW-1185">Reference proteome</keyword>
<evidence type="ECO:0000256" key="2">
    <source>
        <dbReference type="SAM" id="Phobius"/>
    </source>
</evidence>
<sequence>MMKTFSKTIAKLTIVTILFCLFSLPCFAELRREPAASIVEQGLTAITVDAEGADDFRYAGLKDKRHTYVGKIKPESKIKFVIGGSLKNAKELPITGRTSLIRLQVTVKKGDTVIKTENFRKENMSNVFLNYTVPKDADTLEVIEVFTLTNKSKDSKFNQKVTTVNKLILSAREEVLAAALGQPVTTNSPDKKTTTDTDGKKTTTDSNDKKTTVDANNTKDGSGKNAEKTDGKNGKSTEESPEAEAAKRFTRIVSGIAFLVFLAGIGFHFFLKNRKSNKIASDRLARKEQLRLQAIERQKQLKQNNRPEEMQEEIQRTDGPTEDTLPPDNPQHAIPQTGEQNVSAAAGVAQAVEPNVSAAAGAAHTRYCQNCGAPLKGNSKFCENCGSKV</sequence>
<feature type="chain" id="PRO_5038726971" evidence="3">
    <location>
        <begin position="29"/>
        <end position="389"/>
    </location>
</feature>
<proteinExistence type="predicted"/>
<evidence type="ECO:0000256" key="1">
    <source>
        <dbReference type="SAM" id="MobiDB-lite"/>
    </source>
</evidence>
<feature type="compositionally biased region" description="Basic and acidic residues" evidence="1">
    <location>
        <begin position="221"/>
        <end position="238"/>
    </location>
</feature>
<dbReference type="EMBL" id="FMYW01000003">
    <property type="protein sequence ID" value="SDC21150.1"/>
    <property type="molecule type" value="Genomic_DNA"/>
</dbReference>
<keyword evidence="2" id="KW-0472">Membrane</keyword>
<dbReference type="Pfam" id="PF13240">
    <property type="entry name" value="Zn_Ribbon_1"/>
    <property type="match status" value="1"/>
</dbReference>
<keyword evidence="2" id="KW-0812">Transmembrane</keyword>
<dbReference type="RefSeq" id="WP_176760391.1">
    <property type="nucleotide sequence ID" value="NZ_FMYW01000003.1"/>
</dbReference>
<organism evidence="5 6">
    <name type="scientific">Succiniclasticum ruminis</name>
    <dbReference type="NCBI Taxonomy" id="40841"/>
    <lineage>
        <taxon>Bacteria</taxon>
        <taxon>Bacillati</taxon>
        <taxon>Bacillota</taxon>
        <taxon>Negativicutes</taxon>
        <taxon>Acidaminococcales</taxon>
        <taxon>Acidaminococcaceae</taxon>
        <taxon>Succiniclasticum</taxon>
    </lineage>
</organism>